<comment type="caution">
    <text evidence="1">The sequence shown here is derived from an EMBL/GenBank/DDBJ whole genome shotgun (WGS) entry which is preliminary data.</text>
</comment>
<dbReference type="AlphaFoldDB" id="A0A3M7RT47"/>
<dbReference type="EMBL" id="REGN01002685">
    <property type="protein sequence ID" value="RNA26736.1"/>
    <property type="molecule type" value="Genomic_DNA"/>
</dbReference>
<evidence type="ECO:0000313" key="1">
    <source>
        <dbReference type="EMBL" id="RNA26736.1"/>
    </source>
</evidence>
<sequence>MKKFRLDLDKFLFDVVPILFEIAINQINNLFIHLGRLLGDLTLPFQQIKRYTKIIYLNYNIN</sequence>
<protein>
    <submittedName>
        <fullName evidence="1">Uncharacterized protein</fullName>
    </submittedName>
</protein>
<accession>A0A3M7RT47</accession>
<gene>
    <name evidence="1" type="ORF">BpHYR1_003839</name>
</gene>
<name>A0A3M7RT47_BRAPC</name>
<proteinExistence type="predicted"/>
<keyword evidence="2" id="KW-1185">Reference proteome</keyword>
<organism evidence="1 2">
    <name type="scientific">Brachionus plicatilis</name>
    <name type="common">Marine rotifer</name>
    <name type="synonym">Brachionus muelleri</name>
    <dbReference type="NCBI Taxonomy" id="10195"/>
    <lineage>
        <taxon>Eukaryota</taxon>
        <taxon>Metazoa</taxon>
        <taxon>Spiralia</taxon>
        <taxon>Gnathifera</taxon>
        <taxon>Rotifera</taxon>
        <taxon>Eurotatoria</taxon>
        <taxon>Monogononta</taxon>
        <taxon>Pseudotrocha</taxon>
        <taxon>Ploima</taxon>
        <taxon>Brachionidae</taxon>
        <taxon>Brachionus</taxon>
    </lineage>
</organism>
<evidence type="ECO:0000313" key="2">
    <source>
        <dbReference type="Proteomes" id="UP000276133"/>
    </source>
</evidence>
<dbReference type="Proteomes" id="UP000276133">
    <property type="component" value="Unassembled WGS sequence"/>
</dbReference>
<reference evidence="1 2" key="1">
    <citation type="journal article" date="2018" name="Sci. Rep.">
        <title>Genomic signatures of local adaptation to the degree of environmental predictability in rotifers.</title>
        <authorList>
            <person name="Franch-Gras L."/>
            <person name="Hahn C."/>
            <person name="Garcia-Roger E.M."/>
            <person name="Carmona M.J."/>
            <person name="Serra M."/>
            <person name="Gomez A."/>
        </authorList>
    </citation>
    <scope>NUCLEOTIDE SEQUENCE [LARGE SCALE GENOMIC DNA]</scope>
    <source>
        <strain evidence="1">HYR1</strain>
    </source>
</reference>